<protein>
    <submittedName>
        <fullName evidence="2">Uncharacterized protein</fullName>
    </submittedName>
</protein>
<name>A0A9N7TJA5_PLEPL</name>
<evidence type="ECO:0000313" key="2">
    <source>
        <dbReference type="EMBL" id="CAB1413871.1"/>
    </source>
</evidence>
<dbReference type="AlphaFoldDB" id="A0A9N7TJA5"/>
<feature type="region of interest" description="Disordered" evidence="1">
    <location>
        <begin position="79"/>
        <end position="134"/>
    </location>
</feature>
<gene>
    <name evidence="2" type="ORF">PLEPLA_LOCUS1574</name>
</gene>
<accession>A0A9N7TJA5</accession>
<dbReference type="EMBL" id="CADEAL010000075">
    <property type="protein sequence ID" value="CAB1413871.1"/>
    <property type="molecule type" value="Genomic_DNA"/>
</dbReference>
<sequence length="134" mass="14511">MMVLLVKGRLSPVSESLQYYNNFNGRKFPPAAAPLSPATTSGLSRFLRCEVARGSVNIVGETPLVPPRLHTLVSRLLLGNRPTGTDQRPRCLLHKPARRGSPSPAPGAGEALDYTPPTARHAGRGCGRYRLHPH</sequence>
<reference evidence="2" key="1">
    <citation type="submission" date="2020-03" db="EMBL/GenBank/DDBJ databases">
        <authorList>
            <person name="Weist P."/>
        </authorList>
    </citation>
    <scope>NUCLEOTIDE SEQUENCE</scope>
</reference>
<feature type="compositionally biased region" description="Basic residues" evidence="1">
    <location>
        <begin position="121"/>
        <end position="134"/>
    </location>
</feature>
<evidence type="ECO:0000313" key="3">
    <source>
        <dbReference type="Proteomes" id="UP001153269"/>
    </source>
</evidence>
<organism evidence="2 3">
    <name type="scientific">Pleuronectes platessa</name>
    <name type="common">European plaice</name>
    <dbReference type="NCBI Taxonomy" id="8262"/>
    <lineage>
        <taxon>Eukaryota</taxon>
        <taxon>Metazoa</taxon>
        <taxon>Chordata</taxon>
        <taxon>Craniata</taxon>
        <taxon>Vertebrata</taxon>
        <taxon>Euteleostomi</taxon>
        <taxon>Actinopterygii</taxon>
        <taxon>Neopterygii</taxon>
        <taxon>Teleostei</taxon>
        <taxon>Neoteleostei</taxon>
        <taxon>Acanthomorphata</taxon>
        <taxon>Carangaria</taxon>
        <taxon>Pleuronectiformes</taxon>
        <taxon>Pleuronectoidei</taxon>
        <taxon>Pleuronectidae</taxon>
        <taxon>Pleuronectes</taxon>
    </lineage>
</organism>
<dbReference type="Proteomes" id="UP001153269">
    <property type="component" value="Unassembled WGS sequence"/>
</dbReference>
<keyword evidence="3" id="KW-1185">Reference proteome</keyword>
<evidence type="ECO:0000256" key="1">
    <source>
        <dbReference type="SAM" id="MobiDB-lite"/>
    </source>
</evidence>
<proteinExistence type="predicted"/>
<comment type="caution">
    <text evidence="2">The sequence shown here is derived from an EMBL/GenBank/DDBJ whole genome shotgun (WGS) entry which is preliminary data.</text>
</comment>